<dbReference type="PANTHER" id="PTHR24035:SF109">
    <property type="entry name" value="PROTEIN DRAPER"/>
    <property type="match status" value="1"/>
</dbReference>
<feature type="domain" description="EGF-like" evidence="2">
    <location>
        <begin position="629"/>
        <end position="672"/>
    </location>
</feature>
<keyword evidence="4" id="KW-1185">Reference proteome</keyword>
<gene>
    <name evidence="3" type="ORF">KP79_PYT08843</name>
</gene>
<evidence type="ECO:0000256" key="1">
    <source>
        <dbReference type="SAM" id="Phobius"/>
    </source>
</evidence>
<accession>A0A210PNQ0</accession>
<feature type="domain" description="EGF-like" evidence="2">
    <location>
        <begin position="469"/>
        <end position="512"/>
    </location>
</feature>
<dbReference type="Proteomes" id="UP000242188">
    <property type="component" value="Unassembled WGS sequence"/>
</dbReference>
<comment type="caution">
    <text evidence="3">The sequence shown here is derived from an EMBL/GenBank/DDBJ whole genome shotgun (WGS) entry which is preliminary data.</text>
</comment>
<sequence>MWYTLGYLPKLCARSVYDNRMTTSFTHTLLLIVLWFMLVDGMVNLKSGMVTSSSQAHDPYFSPKAVDGLYGSNPLTHCFVSANSQISTAWWMGDIGHVSRIINIDIQFREGTGRQKGYFLYVSNSSSWTNGKLCYHDNNPDVVPDVIQNKTCELDGRYVMVVIHSDSYAFVEICEIDVYGCRSKFYGEKCEFPCYCKQGCNVTSGICDTPECLPGWKGMRCDTKCGPHLFGANCSQVCQCRESGCHHITGYCDKPTCLPGYRGDSCNRECAPGTFGGKCSNECHCETSGCSHVTGICKTPGCSRGWHGITCSEACGPGTFGEDCNQTCHCLVTGCNPFIGSCYEPGCEQGWSGDSCDIKSEINETSSDECEFGKFGKTCSQHCYCDVGDCDHVTGTCLKPGCMPGWRGAACDQTCGPGTFGEDCNQTCHCLVTGCNPFIGSCYEPGCEQGWSGDSCDVKSEINETSSDECEFGKFGKTCSQHCYCDVGDCDHVTGTCLKPGCMPGWRGAACDQTCGPGTFGEDCNQTCHCLVTGCNPFNGSCYEPGCEQGWSGDSCDIKSEINETSSDECEFGKFGKTCSQHCYCDVGDCDHVTGTCLKPGCMPGWRGAACDQICDTGTFGENCNNMCHCLYPGCDHVNGTCYRKEVLCQGGWTGESCDGACPAGSFGTRCSKKCHCRFPGCHHVTGTCDKIAAGCLDGWKGDACDKAEDAVHACPNSQDLLTAIHDSVHVCPNNQDLDTAILLCVLFGILLSMTGNAITMMLIVRRKCCQKRQDLYTLDGGIVNKTYDDLNLPNNEETACSST</sequence>
<dbReference type="InterPro" id="IPR008979">
    <property type="entry name" value="Galactose-bd-like_sf"/>
</dbReference>
<feature type="domain" description="EGF-like" evidence="2">
    <location>
        <begin position="569"/>
        <end position="612"/>
    </location>
</feature>
<feature type="domain" description="EGF-like" evidence="2">
    <location>
        <begin position="189"/>
        <end position="222"/>
    </location>
</feature>
<organism evidence="3 4">
    <name type="scientific">Mizuhopecten yessoensis</name>
    <name type="common">Japanese scallop</name>
    <name type="synonym">Patinopecten yessoensis</name>
    <dbReference type="NCBI Taxonomy" id="6573"/>
    <lineage>
        <taxon>Eukaryota</taxon>
        <taxon>Metazoa</taxon>
        <taxon>Spiralia</taxon>
        <taxon>Lophotrochozoa</taxon>
        <taxon>Mollusca</taxon>
        <taxon>Bivalvia</taxon>
        <taxon>Autobranchia</taxon>
        <taxon>Pteriomorphia</taxon>
        <taxon>Pectinida</taxon>
        <taxon>Pectinoidea</taxon>
        <taxon>Pectinidae</taxon>
        <taxon>Mizuhopecten</taxon>
    </lineage>
</organism>
<evidence type="ECO:0000313" key="4">
    <source>
        <dbReference type="Proteomes" id="UP000242188"/>
    </source>
</evidence>
<name>A0A210PNQ0_MIZYE</name>
<protein>
    <submittedName>
        <fullName evidence="3">Multiple epidermal growth factor-like domains protein 11</fullName>
    </submittedName>
</protein>
<evidence type="ECO:0000259" key="2">
    <source>
        <dbReference type="SMART" id="SM00181"/>
    </source>
</evidence>
<dbReference type="SUPFAM" id="SSF49785">
    <property type="entry name" value="Galactose-binding domain-like"/>
    <property type="match status" value="1"/>
</dbReference>
<dbReference type="AlphaFoldDB" id="A0A210PNQ0"/>
<dbReference type="EMBL" id="NEDP02005572">
    <property type="protein sequence ID" value="OWF38129.1"/>
    <property type="molecule type" value="Genomic_DNA"/>
</dbReference>
<feature type="domain" description="EGF-like" evidence="2">
    <location>
        <begin position="369"/>
        <end position="412"/>
    </location>
</feature>
<dbReference type="SMART" id="SM00181">
    <property type="entry name" value="EGF"/>
    <property type="match status" value="7"/>
</dbReference>
<keyword evidence="1" id="KW-0472">Membrane</keyword>
<dbReference type="InterPro" id="IPR052108">
    <property type="entry name" value="MEGF/SIB"/>
</dbReference>
<feature type="domain" description="EGF-like" evidence="2">
    <location>
        <begin position="269"/>
        <end position="312"/>
    </location>
</feature>
<evidence type="ECO:0000313" key="3">
    <source>
        <dbReference type="EMBL" id="OWF38129.1"/>
    </source>
</evidence>
<keyword evidence="1" id="KW-0812">Transmembrane</keyword>
<reference evidence="3 4" key="1">
    <citation type="journal article" date="2017" name="Nat. Ecol. Evol.">
        <title>Scallop genome provides insights into evolution of bilaterian karyotype and development.</title>
        <authorList>
            <person name="Wang S."/>
            <person name="Zhang J."/>
            <person name="Jiao W."/>
            <person name="Li J."/>
            <person name="Xun X."/>
            <person name="Sun Y."/>
            <person name="Guo X."/>
            <person name="Huan P."/>
            <person name="Dong B."/>
            <person name="Zhang L."/>
            <person name="Hu X."/>
            <person name="Sun X."/>
            <person name="Wang J."/>
            <person name="Zhao C."/>
            <person name="Wang Y."/>
            <person name="Wang D."/>
            <person name="Huang X."/>
            <person name="Wang R."/>
            <person name="Lv J."/>
            <person name="Li Y."/>
            <person name="Zhang Z."/>
            <person name="Liu B."/>
            <person name="Lu W."/>
            <person name="Hui Y."/>
            <person name="Liang J."/>
            <person name="Zhou Z."/>
            <person name="Hou R."/>
            <person name="Li X."/>
            <person name="Liu Y."/>
            <person name="Li H."/>
            <person name="Ning X."/>
            <person name="Lin Y."/>
            <person name="Zhao L."/>
            <person name="Xing Q."/>
            <person name="Dou J."/>
            <person name="Li Y."/>
            <person name="Mao J."/>
            <person name="Guo H."/>
            <person name="Dou H."/>
            <person name="Li T."/>
            <person name="Mu C."/>
            <person name="Jiang W."/>
            <person name="Fu Q."/>
            <person name="Fu X."/>
            <person name="Miao Y."/>
            <person name="Liu J."/>
            <person name="Yu Q."/>
            <person name="Li R."/>
            <person name="Liao H."/>
            <person name="Li X."/>
            <person name="Kong Y."/>
            <person name="Jiang Z."/>
            <person name="Chourrout D."/>
            <person name="Li R."/>
            <person name="Bao Z."/>
        </authorList>
    </citation>
    <scope>NUCLEOTIDE SEQUENCE [LARGE SCALE GENOMIC DNA]</scope>
    <source>
        <strain evidence="3 4">PY_sf001</strain>
    </source>
</reference>
<proteinExistence type="predicted"/>
<dbReference type="Gene3D" id="2.170.300.10">
    <property type="entry name" value="Tie2 ligand-binding domain superfamily"/>
    <property type="match status" value="4"/>
</dbReference>
<keyword evidence="1" id="KW-1133">Transmembrane helix</keyword>
<dbReference type="PANTHER" id="PTHR24035">
    <property type="entry name" value="MULTIPLE EPIDERMAL GROWTH FACTOR-LIKE DOMAINS PROTEIN"/>
    <property type="match status" value="1"/>
</dbReference>
<dbReference type="Gene3D" id="2.60.120.260">
    <property type="entry name" value="Galactose-binding domain-like"/>
    <property type="match status" value="1"/>
</dbReference>
<feature type="transmembrane region" description="Helical" evidence="1">
    <location>
        <begin position="741"/>
        <end position="765"/>
    </location>
</feature>
<feature type="domain" description="EGF-like" evidence="2">
    <location>
        <begin position="233"/>
        <end position="267"/>
    </location>
</feature>
<dbReference type="InterPro" id="IPR000742">
    <property type="entry name" value="EGF"/>
</dbReference>
<dbReference type="OrthoDB" id="6038878at2759"/>
<feature type="transmembrane region" description="Helical" evidence="1">
    <location>
        <begin position="21"/>
        <end position="39"/>
    </location>
</feature>